<evidence type="ECO:0000313" key="1">
    <source>
        <dbReference type="EMBL" id="VWB37904.1"/>
    </source>
</evidence>
<evidence type="ECO:0000313" key="2">
    <source>
        <dbReference type="Proteomes" id="UP000494162"/>
    </source>
</evidence>
<protein>
    <submittedName>
        <fullName evidence="1">Uncharacterized protein</fullName>
    </submittedName>
</protein>
<dbReference type="RefSeq" id="WP_155633387.1">
    <property type="nucleotide sequence ID" value="NZ_CABVPP010000008.1"/>
</dbReference>
<reference evidence="1 2" key="1">
    <citation type="submission" date="2019-09" db="EMBL/GenBank/DDBJ databases">
        <authorList>
            <person name="Depoorter E."/>
        </authorList>
    </citation>
    <scope>NUCLEOTIDE SEQUENCE [LARGE SCALE GENOMIC DNA]</scope>
    <source>
        <strain evidence="1">LMG 26883</strain>
    </source>
</reference>
<dbReference type="EMBL" id="CABVPP010000008">
    <property type="protein sequence ID" value="VWB37904.1"/>
    <property type="molecule type" value="Genomic_DNA"/>
</dbReference>
<dbReference type="AlphaFoldDB" id="A0A6P2J6V7"/>
<sequence>MNVVLKVGFDENDAVLASVAQYDAQHVERDADQIAVGDTIEDSIADNVIGDQRIPSVGVALDLDDELLRIRGKRQEPVPADEYATV</sequence>
<organism evidence="1 2">
    <name type="scientific">Burkholderia pseudomultivorans</name>
    <dbReference type="NCBI Taxonomy" id="1207504"/>
    <lineage>
        <taxon>Bacteria</taxon>
        <taxon>Pseudomonadati</taxon>
        <taxon>Pseudomonadota</taxon>
        <taxon>Betaproteobacteria</taxon>
        <taxon>Burkholderiales</taxon>
        <taxon>Burkholderiaceae</taxon>
        <taxon>Burkholderia</taxon>
        <taxon>Burkholderia cepacia complex</taxon>
    </lineage>
</organism>
<proteinExistence type="predicted"/>
<accession>A0A6P2J6V7</accession>
<dbReference type="GeneID" id="93168714"/>
<dbReference type="Proteomes" id="UP000494162">
    <property type="component" value="Unassembled WGS sequence"/>
</dbReference>
<name>A0A6P2J6V7_9BURK</name>
<gene>
    <name evidence="1" type="ORF">BPS26883_01697</name>
</gene>